<dbReference type="AlphaFoldDB" id="A0A1N6HKS1"/>
<gene>
    <name evidence="2" type="ORF">SAMN05421769_2618</name>
</gene>
<evidence type="ECO:0000313" key="3">
    <source>
        <dbReference type="Proteomes" id="UP000184782"/>
    </source>
</evidence>
<evidence type="ECO:0008006" key="4">
    <source>
        <dbReference type="Google" id="ProtNLM"/>
    </source>
</evidence>
<dbReference type="EMBL" id="FSRQ01000002">
    <property type="protein sequence ID" value="SIO20380.1"/>
    <property type="molecule type" value="Genomic_DNA"/>
</dbReference>
<organism evidence="2 3">
    <name type="scientific">Chryseobacterium scophthalmum</name>
    <dbReference type="NCBI Taxonomy" id="59733"/>
    <lineage>
        <taxon>Bacteria</taxon>
        <taxon>Pseudomonadati</taxon>
        <taxon>Bacteroidota</taxon>
        <taxon>Flavobacteriia</taxon>
        <taxon>Flavobacteriales</taxon>
        <taxon>Weeksellaceae</taxon>
        <taxon>Chryseobacterium group</taxon>
        <taxon>Chryseobacterium</taxon>
    </lineage>
</organism>
<keyword evidence="1" id="KW-0732">Signal</keyword>
<protein>
    <recommendedName>
        <fullName evidence="4">Head domain of trimeric autotransporter adhesin</fullName>
    </recommendedName>
</protein>
<accession>A0A1N6HKS1</accession>
<dbReference type="STRING" id="59733.SAMN05421769_2618"/>
<name>A0A1N6HKS1_9FLAO</name>
<proteinExistence type="predicted"/>
<evidence type="ECO:0000256" key="1">
    <source>
        <dbReference type="SAM" id="SignalP"/>
    </source>
</evidence>
<reference evidence="3" key="1">
    <citation type="submission" date="2016-12" db="EMBL/GenBank/DDBJ databases">
        <authorList>
            <person name="Varghese N."/>
            <person name="Submissions S."/>
        </authorList>
    </citation>
    <scope>NUCLEOTIDE SEQUENCE [LARGE SCALE GENOMIC DNA]</scope>
    <source>
        <strain evidence="3">DSM 16779</strain>
    </source>
</reference>
<keyword evidence="3" id="KW-1185">Reference proteome</keyword>
<sequence length="389" mass="40678">MKKIILIISMLGSIISIAQVGINTESPKATLDIMATPSDFSKIDGVIVPRLTGTELKAKDSLYNVDQKSAIVYVTSPLNIADVSLKTKNVTSIGIFYFDGDVWQKVNTGNNWSISGNTASADNFIGTTNSSDFVMKTNNTEKVRIYHTKNSKNEIKAITGGDLIVNDITVGRGTGNKSSNTVLGNQVLTKNTTGTHNVAVGSYNLYNSTSGALNVAIGNNAMVANTTGNGNIAVGQSSLLFNTTGYENIAIGHSTLSNINNKTGSHNIAIGFTAGNKIADGTTNNIIIGAKQDVTSSSGSNQLNIGGAIFGTELTGTEAAPSGKIGINNIDPAETLDIDGALKISTDYSDNALTDGAVTPIPNGGEGTIVFQDQHFFGWTGSAWKQLDN</sequence>
<dbReference type="RefSeq" id="WP_143747585.1">
    <property type="nucleotide sequence ID" value="NZ_FSRQ01000002.1"/>
</dbReference>
<feature type="chain" id="PRO_5013156289" description="Head domain of trimeric autotransporter adhesin" evidence="1">
    <location>
        <begin position="19"/>
        <end position="389"/>
    </location>
</feature>
<dbReference type="Proteomes" id="UP000184782">
    <property type="component" value="Unassembled WGS sequence"/>
</dbReference>
<evidence type="ECO:0000313" key="2">
    <source>
        <dbReference type="EMBL" id="SIO20380.1"/>
    </source>
</evidence>
<feature type="signal peptide" evidence="1">
    <location>
        <begin position="1"/>
        <end position="18"/>
    </location>
</feature>
<dbReference type="OrthoDB" id="1242646at2"/>